<evidence type="ECO:0000313" key="17">
    <source>
        <dbReference type="EMBL" id="TKJ39077.1"/>
    </source>
</evidence>
<dbReference type="EC" id="2.7.1.33" evidence="6 16"/>
<dbReference type="InterPro" id="IPR004619">
    <property type="entry name" value="Type_III_PanK"/>
</dbReference>
<feature type="binding site" evidence="16">
    <location>
        <position position="110"/>
    </location>
    <ligand>
        <name>substrate</name>
    </ligand>
</feature>
<evidence type="ECO:0000256" key="16">
    <source>
        <dbReference type="HAMAP-Rule" id="MF_01274"/>
    </source>
</evidence>
<keyword evidence="11 16" id="KW-0067">ATP-binding</keyword>
<comment type="subcellular location">
    <subcellularLocation>
        <location evidence="3 16">Cytoplasm</location>
    </subcellularLocation>
</comment>
<accession>A0A532UWB2</accession>
<evidence type="ECO:0000256" key="13">
    <source>
        <dbReference type="ARBA" id="ARBA00022993"/>
    </source>
</evidence>
<dbReference type="SUPFAM" id="SSF53067">
    <property type="entry name" value="Actin-like ATPase domain"/>
    <property type="match status" value="2"/>
</dbReference>
<comment type="function">
    <text evidence="16">Catalyzes the phosphorylation of pantothenate (Pan), the first step in CoA biosynthesis.</text>
</comment>
<dbReference type="GO" id="GO:0005737">
    <property type="term" value="C:cytoplasm"/>
    <property type="evidence" value="ECO:0007669"/>
    <property type="project" value="UniProtKB-SubCell"/>
</dbReference>
<dbReference type="HAMAP" id="MF_01274">
    <property type="entry name" value="Pantothen_kinase_3"/>
    <property type="match status" value="1"/>
</dbReference>
<evidence type="ECO:0000256" key="6">
    <source>
        <dbReference type="ARBA" id="ARBA00012102"/>
    </source>
</evidence>
<evidence type="ECO:0000256" key="9">
    <source>
        <dbReference type="ARBA" id="ARBA00022741"/>
    </source>
</evidence>
<dbReference type="PANTHER" id="PTHR34265">
    <property type="entry name" value="TYPE III PANTOTHENATE KINASE"/>
    <property type="match status" value="1"/>
</dbReference>
<name>A0A532UWB2_UNCL8</name>
<dbReference type="AlphaFoldDB" id="A0A532UWB2"/>
<keyword evidence="12 16" id="KW-0630">Potassium</keyword>
<organism evidence="17 18">
    <name type="scientific">candidate division LCP-89 bacterium B3_LCP</name>
    <dbReference type="NCBI Taxonomy" id="2012998"/>
    <lineage>
        <taxon>Bacteria</taxon>
        <taxon>Pseudomonadati</taxon>
        <taxon>Bacteria division LCP-89</taxon>
    </lineage>
</organism>
<evidence type="ECO:0000256" key="3">
    <source>
        <dbReference type="ARBA" id="ARBA00004496"/>
    </source>
</evidence>
<feature type="active site" description="Proton acceptor" evidence="16">
    <location>
        <position position="119"/>
    </location>
</feature>
<feature type="binding site" evidence="16">
    <location>
        <begin position="117"/>
        <end position="120"/>
    </location>
    <ligand>
        <name>substrate</name>
    </ligand>
</feature>
<dbReference type="InterPro" id="IPR043129">
    <property type="entry name" value="ATPase_NBD"/>
</dbReference>
<proteinExistence type="inferred from homology"/>
<dbReference type="GO" id="GO:0004594">
    <property type="term" value="F:pantothenate kinase activity"/>
    <property type="evidence" value="ECO:0007669"/>
    <property type="project" value="UniProtKB-UniRule"/>
</dbReference>
<sequence>MKEDRIATHGLLLTIDVGNTNVVLGLFQGDRLAHYWRLATSVSRTSDEAWIMLKSLCDSEEIDTGQIDGMAISSVVPDLTSIFADMARDRLNIKPYEVKAETAPSLKISYKDPTAVGADRICNAVAGYDRCGGPLIVADYGTATTFDVINRQGDYLGGIITPGIELAQKILRQSAARLPKVSLQFPPKVIADTTETSIQAGILYGAVDKLEGLCRRIWDELGESGHVMATGGLSPLIAQHTEVIDTVEPNLVLEGLRILFSRHG</sequence>
<evidence type="ECO:0000256" key="12">
    <source>
        <dbReference type="ARBA" id="ARBA00022958"/>
    </source>
</evidence>
<evidence type="ECO:0000256" key="11">
    <source>
        <dbReference type="ARBA" id="ARBA00022840"/>
    </source>
</evidence>
<keyword evidence="8 16" id="KW-0808">Transferase</keyword>
<protein>
    <recommendedName>
        <fullName evidence="15 16">Type III pantothenate kinase</fullName>
        <ecNumber evidence="6 16">2.7.1.33</ecNumber>
    </recommendedName>
    <alternativeName>
        <fullName evidence="16">PanK-III</fullName>
    </alternativeName>
    <alternativeName>
        <fullName evidence="16">Pantothenic acid kinase</fullName>
    </alternativeName>
</protein>
<comment type="subunit">
    <text evidence="5 16">Homodimer.</text>
</comment>
<comment type="similarity">
    <text evidence="14 16">Belongs to the type III pantothenate kinase family.</text>
</comment>
<evidence type="ECO:0000256" key="14">
    <source>
        <dbReference type="ARBA" id="ARBA00038036"/>
    </source>
</evidence>
<evidence type="ECO:0000256" key="15">
    <source>
        <dbReference type="ARBA" id="ARBA00040883"/>
    </source>
</evidence>
<keyword evidence="13 16" id="KW-0173">Coenzyme A biosynthesis</keyword>
<dbReference type="Proteomes" id="UP000319619">
    <property type="component" value="Unassembled WGS sequence"/>
</dbReference>
<dbReference type="CDD" id="cd24015">
    <property type="entry name" value="ASKHA_NBD_PanK-III"/>
    <property type="match status" value="1"/>
</dbReference>
<evidence type="ECO:0000256" key="5">
    <source>
        <dbReference type="ARBA" id="ARBA00011738"/>
    </source>
</evidence>
<dbReference type="GO" id="GO:0005524">
    <property type="term" value="F:ATP binding"/>
    <property type="evidence" value="ECO:0007669"/>
    <property type="project" value="UniProtKB-UniRule"/>
</dbReference>
<comment type="cofactor">
    <cofactor evidence="16">
        <name>NH4(+)</name>
        <dbReference type="ChEBI" id="CHEBI:28938"/>
    </cofactor>
    <cofactor evidence="16">
        <name>K(+)</name>
        <dbReference type="ChEBI" id="CHEBI:29103"/>
    </cofactor>
    <text evidence="16">A monovalent cation. Ammonium or potassium.</text>
</comment>
<dbReference type="Pfam" id="PF03309">
    <property type="entry name" value="Pan_kinase"/>
    <property type="match status" value="1"/>
</dbReference>
<feature type="binding site" evidence="16">
    <location>
        <position position="194"/>
    </location>
    <ligand>
        <name>substrate</name>
    </ligand>
</feature>
<keyword evidence="16" id="KW-0479">Metal-binding</keyword>
<dbReference type="EMBL" id="NJBN01000008">
    <property type="protein sequence ID" value="TKJ39077.1"/>
    <property type="molecule type" value="Genomic_DNA"/>
</dbReference>
<evidence type="ECO:0000313" key="18">
    <source>
        <dbReference type="Proteomes" id="UP000319619"/>
    </source>
</evidence>
<dbReference type="GO" id="GO:0046872">
    <property type="term" value="F:metal ion binding"/>
    <property type="evidence" value="ECO:0007669"/>
    <property type="project" value="UniProtKB-KW"/>
</dbReference>
<evidence type="ECO:0000256" key="1">
    <source>
        <dbReference type="ARBA" id="ARBA00001206"/>
    </source>
</evidence>
<reference evidence="17 18" key="1">
    <citation type="submission" date="2017-06" db="EMBL/GenBank/DDBJ databases">
        <title>Novel microbial phyla capable of carbon fixation and sulfur reduction in deep-sea sediments.</title>
        <authorList>
            <person name="Huang J."/>
            <person name="Baker B."/>
            <person name="Wang Y."/>
        </authorList>
    </citation>
    <scope>NUCLEOTIDE SEQUENCE [LARGE SCALE GENOMIC DNA]</scope>
    <source>
        <strain evidence="17">B3_LCP</strain>
    </source>
</reference>
<keyword evidence="9 16" id="KW-0547">Nucleotide-binding</keyword>
<feature type="binding site" evidence="16">
    <location>
        <begin position="16"/>
        <end position="23"/>
    </location>
    <ligand>
        <name>ATP</name>
        <dbReference type="ChEBI" id="CHEBI:30616"/>
    </ligand>
</feature>
<feature type="binding site" evidence="16">
    <location>
        <position position="142"/>
    </location>
    <ligand>
        <name>ATP</name>
        <dbReference type="ChEBI" id="CHEBI:30616"/>
    </ligand>
</feature>
<keyword evidence="10 16" id="KW-0418">Kinase</keyword>
<comment type="pathway">
    <text evidence="4 16">Cofactor biosynthesis; coenzyme A biosynthesis; CoA from (R)-pantothenate: step 1/5.</text>
</comment>
<dbReference type="NCBIfam" id="TIGR00671">
    <property type="entry name" value="baf"/>
    <property type="match status" value="1"/>
</dbReference>
<gene>
    <name evidence="16" type="primary">coaX</name>
    <name evidence="17" type="ORF">CEE37_11680</name>
</gene>
<dbReference type="UniPathway" id="UPA00241">
    <property type="reaction ID" value="UER00352"/>
</dbReference>
<dbReference type="PANTHER" id="PTHR34265:SF1">
    <property type="entry name" value="TYPE III PANTOTHENATE KINASE"/>
    <property type="match status" value="1"/>
</dbReference>
<evidence type="ECO:0000256" key="7">
    <source>
        <dbReference type="ARBA" id="ARBA00022490"/>
    </source>
</evidence>
<evidence type="ECO:0000256" key="10">
    <source>
        <dbReference type="ARBA" id="ARBA00022777"/>
    </source>
</evidence>
<evidence type="ECO:0000256" key="8">
    <source>
        <dbReference type="ARBA" id="ARBA00022679"/>
    </source>
</evidence>
<dbReference type="GO" id="GO:0015937">
    <property type="term" value="P:coenzyme A biosynthetic process"/>
    <property type="evidence" value="ECO:0007669"/>
    <property type="project" value="UniProtKB-UniRule"/>
</dbReference>
<keyword evidence="7 16" id="KW-0963">Cytoplasm</keyword>
<comment type="catalytic activity">
    <reaction evidence="1 16">
        <text>(R)-pantothenate + ATP = (R)-4'-phosphopantothenate + ADP + H(+)</text>
        <dbReference type="Rhea" id="RHEA:16373"/>
        <dbReference type="ChEBI" id="CHEBI:10986"/>
        <dbReference type="ChEBI" id="CHEBI:15378"/>
        <dbReference type="ChEBI" id="CHEBI:29032"/>
        <dbReference type="ChEBI" id="CHEBI:30616"/>
        <dbReference type="ChEBI" id="CHEBI:456216"/>
        <dbReference type="EC" id="2.7.1.33"/>
    </reaction>
</comment>
<evidence type="ECO:0000256" key="4">
    <source>
        <dbReference type="ARBA" id="ARBA00005225"/>
    </source>
</evidence>
<comment type="caution">
    <text evidence="17">The sequence shown here is derived from an EMBL/GenBank/DDBJ whole genome shotgun (WGS) entry which is preliminary data.</text>
</comment>
<evidence type="ECO:0000256" key="2">
    <source>
        <dbReference type="ARBA" id="ARBA00001958"/>
    </source>
</evidence>
<feature type="binding site" evidence="16">
    <location>
        <position position="139"/>
    </location>
    <ligand>
        <name>K(+)</name>
        <dbReference type="ChEBI" id="CHEBI:29103"/>
    </ligand>
</feature>
<dbReference type="NCBIfam" id="NF009855">
    <property type="entry name" value="PRK13321.1"/>
    <property type="match status" value="1"/>
</dbReference>
<dbReference type="Gene3D" id="3.30.420.40">
    <property type="match status" value="2"/>
</dbReference>
<comment type="cofactor">
    <cofactor evidence="2">
        <name>K(+)</name>
        <dbReference type="ChEBI" id="CHEBI:29103"/>
    </cofactor>
</comment>